<dbReference type="InterPro" id="IPR038050">
    <property type="entry name" value="Neuro_actylchol_rec"/>
</dbReference>
<dbReference type="AlphaFoldDB" id="A0A7Z9BTL6"/>
<feature type="transmembrane region" description="Helical" evidence="1">
    <location>
        <begin position="289"/>
        <end position="310"/>
    </location>
</feature>
<dbReference type="GO" id="GO:0005230">
    <property type="term" value="F:extracellular ligand-gated monoatomic ion channel activity"/>
    <property type="evidence" value="ECO:0007669"/>
    <property type="project" value="InterPro"/>
</dbReference>
<accession>A0A7Z9BTL6</accession>
<evidence type="ECO:0000313" key="2">
    <source>
        <dbReference type="EMBL" id="VXD17821.1"/>
    </source>
</evidence>
<keyword evidence="1" id="KW-1133">Transmembrane helix</keyword>
<reference evidence="2" key="1">
    <citation type="submission" date="2019-10" db="EMBL/GenBank/DDBJ databases">
        <authorList>
            <consortium name="Genoscope - CEA"/>
            <person name="William W."/>
        </authorList>
    </citation>
    <scope>NUCLEOTIDE SEQUENCE [LARGE SCALE GENOMIC DNA]</scope>
    <source>
        <strain evidence="2">BBR_PRJEB10994</strain>
    </source>
</reference>
<dbReference type="Gene3D" id="2.70.170.10">
    <property type="entry name" value="Neurotransmitter-gated ion-channel ligand-binding domain"/>
    <property type="match status" value="1"/>
</dbReference>
<protein>
    <recommendedName>
        <fullName evidence="4">Neurotransmitter-gated ion-channel ligand-binding domain-containing protein</fullName>
    </recommendedName>
</protein>
<sequence>MRENISKLQHSAVKAVINKLYLISCLLTVSFSCWIYQILPVHAEALTPPKTCQIGVYLTSLRDFNPAENSFAANFWIWSVCPFENMKPLETLKVLDSKEVSKNYDRFSRNENLSDLFGSSTNVFWSGQEISTTLYYNWDTNNYPFDRHVLQIILEETQLDASSFVHTPDYAGSSYQKDMNLAGWRITDFRISQVNFPYQTSFGNPSIQKDPNYRRSRIVVSVTINRESKVSFFKLSLGVYAAVALSIITLLLDEDFGDRMGIFVGTLFAVLVNMQTATSELGSSNSVTLIDFIHIMAIIYIFITASLLVYTRFLSESEQEQLSRDLMRRFAVPILSGSFVVLNIVVIAHAAIVG</sequence>
<keyword evidence="1" id="KW-0812">Transmembrane</keyword>
<comment type="caution">
    <text evidence="2">The sequence shown here is derived from an EMBL/GenBank/DDBJ whole genome shotgun (WGS) entry which is preliminary data.</text>
</comment>
<dbReference type="Proteomes" id="UP000182190">
    <property type="component" value="Unassembled WGS sequence"/>
</dbReference>
<dbReference type="InterPro" id="IPR036734">
    <property type="entry name" value="Neur_chan_lig-bd_sf"/>
</dbReference>
<feature type="transmembrane region" description="Helical" evidence="1">
    <location>
        <begin position="259"/>
        <end position="277"/>
    </location>
</feature>
<name>A0A7Z9BTL6_9CYAN</name>
<dbReference type="PROSITE" id="PS51257">
    <property type="entry name" value="PROKAR_LIPOPROTEIN"/>
    <property type="match status" value="1"/>
</dbReference>
<evidence type="ECO:0008006" key="4">
    <source>
        <dbReference type="Google" id="ProtNLM"/>
    </source>
</evidence>
<evidence type="ECO:0000313" key="3">
    <source>
        <dbReference type="Proteomes" id="UP000182190"/>
    </source>
</evidence>
<feature type="transmembrane region" description="Helical" evidence="1">
    <location>
        <begin position="232"/>
        <end position="252"/>
    </location>
</feature>
<dbReference type="GO" id="GO:0016020">
    <property type="term" value="C:membrane"/>
    <property type="evidence" value="ECO:0007669"/>
    <property type="project" value="InterPro"/>
</dbReference>
<evidence type="ECO:0000256" key="1">
    <source>
        <dbReference type="SAM" id="Phobius"/>
    </source>
</evidence>
<feature type="transmembrane region" description="Helical" evidence="1">
    <location>
        <begin position="20"/>
        <end position="39"/>
    </location>
</feature>
<organism evidence="2 3">
    <name type="scientific">Planktothrix paucivesiculata PCC 9631</name>
    <dbReference type="NCBI Taxonomy" id="671071"/>
    <lineage>
        <taxon>Bacteria</taxon>
        <taxon>Bacillati</taxon>
        <taxon>Cyanobacteriota</taxon>
        <taxon>Cyanophyceae</taxon>
        <taxon>Oscillatoriophycideae</taxon>
        <taxon>Oscillatoriales</taxon>
        <taxon>Microcoleaceae</taxon>
        <taxon>Planktothrix</taxon>
    </lineage>
</organism>
<keyword evidence="3" id="KW-1185">Reference proteome</keyword>
<keyword evidence="1" id="KW-0472">Membrane</keyword>
<dbReference type="EMBL" id="CZCS02000176">
    <property type="protein sequence ID" value="VXD17821.1"/>
    <property type="molecule type" value="Genomic_DNA"/>
</dbReference>
<gene>
    <name evidence="2" type="ORF">PL9631_370034</name>
</gene>
<feature type="transmembrane region" description="Helical" evidence="1">
    <location>
        <begin position="330"/>
        <end position="352"/>
    </location>
</feature>
<dbReference type="Gene3D" id="1.20.58.390">
    <property type="entry name" value="Neurotransmitter-gated ion-channel transmembrane domain"/>
    <property type="match status" value="1"/>
</dbReference>
<proteinExistence type="predicted"/>